<keyword evidence="1 2" id="KW-0238">DNA-binding</keyword>
<evidence type="ECO:0000256" key="2">
    <source>
        <dbReference type="PROSITE-ProRule" id="PRU00335"/>
    </source>
</evidence>
<dbReference type="EMBL" id="MAAO01000006">
    <property type="protein sequence ID" value="OUR96999.1"/>
    <property type="molecule type" value="Genomic_DNA"/>
</dbReference>
<protein>
    <recommendedName>
        <fullName evidence="3">HTH tetR-type domain-containing protein</fullName>
    </recommendedName>
</protein>
<evidence type="ECO:0000256" key="1">
    <source>
        <dbReference type="ARBA" id="ARBA00023125"/>
    </source>
</evidence>
<dbReference type="SUPFAM" id="SSF46689">
    <property type="entry name" value="Homeodomain-like"/>
    <property type="match status" value="1"/>
</dbReference>
<dbReference type="PROSITE" id="PS50977">
    <property type="entry name" value="HTH_TETR_2"/>
    <property type="match status" value="1"/>
</dbReference>
<reference evidence="5" key="1">
    <citation type="journal article" date="2017" name="Proc. Natl. Acad. Sci. U.S.A.">
        <title>Simulation of Deepwater Horizon oil plume reveals substrate specialization within a complex community of hydrocarbon-degraders.</title>
        <authorList>
            <person name="Hu P."/>
            <person name="Dubinsky E.A."/>
            <person name="Probst A.J."/>
            <person name="Wang J."/>
            <person name="Sieber C.M.K."/>
            <person name="Tom L.M."/>
            <person name="Gardinali P."/>
            <person name="Banfield J.F."/>
            <person name="Atlas R.M."/>
            <person name="Andersen G.L."/>
        </authorList>
    </citation>
    <scope>NUCLEOTIDE SEQUENCE [LARGE SCALE GENOMIC DNA]</scope>
</reference>
<dbReference type="GO" id="GO:0003677">
    <property type="term" value="F:DNA binding"/>
    <property type="evidence" value="ECO:0007669"/>
    <property type="project" value="UniProtKB-UniRule"/>
</dbReference>
<organism evidence="4 5">
    <name type="scientific">Halobacteriovorax marinus</name>
    <dbReference type="NCBI Taxonomy" id="97084"/>
    <lineage>
        <taxon>Bacteria</taxon>
        <taxon>Pseudomonadati</taxon>
        <taxon>Bdellovibrionota</taxon>
        <taxon>Bacteriovoracia</taxon>
        <taxon>Bacteriovoracales</taxon>
        <taxon>Halobacteriovoraceae</taxon>
        <taxon>Halobacteriovorax</taxon>
    </lineage>
</organism>
<dbReference type="InterPro" id="IPR001647">
    <property type="entry name" value="HTH_TetR"/>
</dbReference>
<dbReference type="Gene3D" id="1.10.357.10">
    <property type="entry name" value="Tetracycline Repressor, domain 2"/>
    <property type="match status" value="1"/>
</dbReference>
<dbReference type="Pfam" id="PF00440">
    <property type="entry name" value="TetR_N"/>
    <property type="match status" value="1"/>
</dbReference>
<dbReference type="Proteomes" id="UP000196531">
    <property type="component" value="Unassembled WGS sequence"/>
</dbReference>
<sequence length="172" mass="20385">MNTKEDVYHKICHAVLKMEISKGHLKWTLSDISREADVTRSLIYYYFGKEKKTILEEAFRYVTEVLFNTGNSERLGLVNRMKFVLERINSMPFIFVLFFLKKREDSELGRIVRKAEEELFVILKRDFPELTEKEVKQLYILELGSIAFNLDQNDVSDVFNYYESKQKTISDS</sequence>
<feature type="DNA-binding region" description="H-T-H motif" evidence="2">
    <location>
        <begin position="28"/>
        <end position="47"/>
    </location>
</feature>
<proteinExistence type="predicted"/>
<dbReference type="InterPro" id="IPR009057">
    <property type="entry name" value="Homeodomain-like_sf"/>
</dbReference>
<dbReference type="AlphaFoldDB" id="A0A1Y5FDF8"/>
<accession>A0A1Y5FDF8</accession>
<evidence type="ECO:0000259" key="3">
    <source>
        <dbReference type="PROSITE" id="PS50977"/>
    </source>
</evidence>
<evidence type="ECO:0000313" key="4">
    <source>
        <dbReference type="EMBL" id="OUR96999.1"/>
    </source>
</evidence>
<feature type="domain" description="HTH tetR-type" evidence="3">
    <location>
        <begin position="5"/>
        <end position="65"/>
    </location>
</feature>
<name>A0A1Y5FDF8_9BACT</name>
<evidence type="ECO:0000313" key="5">
    <source>
        <dbReference type="Proteomes" id="UP000196531"/>
    </source>
</evidence>
<gene>
    <name evidence="4" type="ORF">A9Q84_11730</name>
</gene>
<comment type="caution">
    <text evidence="4">The sequence shown here is derived from an EMBL/GenBank/DDBJ whole genome shotgun (WGS) entry which is preliminary data.</text>
</comment>